<name>A0A8D8LTF0_9HEMI</name>
<dbReference type="EMBL" id="HBUF01200719">
    <property type="protein sequence ID" value="CAG6661795.1"/>
    <property type="molecule type" value="Transcribed_RNA"/>
</dbReference>
<evidence type="ECO:0000256" key="1">
    <source>
        <dbReference type="SAM" id="MobiDB-lite"/>
    </source>
</evidence>
<sequence length="276" mass="31120">MLNVSATTNTNKPPSDKLYKSDKIKWVSSWFKRKKSAEEENNGNSNNTYCVKLSTEELDAHHNIHDTHHHHPAHLARVSSMCLSVGDVMLSSTCPVSPAISTRRMRDLDTDMEALRMSRQDNPFLQLLASRESLANSMEELESDDVTLMSQELGGDLDPLTLPEIHQHMVRSPPPTSWPRSPAFRFDSSQESLGLRSPRHETMRSPISHQEPCLLSPRLSLPSKYRSSRESSRERTGGSFSLLTPSAPLRSLSEVRRHHSRSTEESEQLVTPSSIQ</sequence>
<reference evidence="2" key="1">
    <citation type="submission" date="2021-05" db="EMBL/GenBank/DDBJ databases">
        <authorList>
            <person name="Alioto T."/>
            <person name="Alioto T."/>
            <person name="Gomez Garrido J."/>
        </authorList>
    </citation>
    <scope>NUCLEOTIDE SEQUENCE</scope>
</reference>
<dbReference type="EMBL" id="HBUF01020481">
    <property type="protein sequence ID" value="CAG6611026.1"/>
    <property type="molecule type" value="Transcribed_RNA"/>
</dbReference>
<accession>A0A8D8LTF0</accession>
<feature type="region of interest" description="Disordered" evidence="1">
    <location>
        <begin position="168"/>
        <end position="276"/>
    </location>
</feature>
<proteinExistence type="predicted"/>
<dbReference type="AlphaFoldDB" id="A0A8D8LTF0"/>
<evidence type="ECO:0000313" key="2">
    <source>
        <dbReference type="EMBL" id="CAG6611026.1"/>
    </source>
</evidence>
<protein>
    <submittedName>
        <fullName evidence="2">Uncharacterized protein</fullName>
    </submittedName>
</protein>
<organism evidence="2">
    <name type="scientific">Cacopsylla melanoneura</name>
    <dbReference type="NCBI Taxonomy" id="428564"/>
    <lineage>
        <taxon>Eukaryota</taxon>
        <taxon>Metazoa</taxon>
        <taxon>Ecdysozoa</taxon>
        <taxon>Arthropoda</taxon>
        <taxon>Hexapoda</taxon>
        <taxon>Insecta</taxon>
        <taxon>Pterygota</taxon>
        <taxon>Neoptera</taxon>
        <taxon>Paraneoptera</taxon>
        <taxon>Hemiptera</taxon>
        <taxon>Sternorrhyncha</taxon>
        <taxon>Psylloidea</taxon>
        <taxon>Psyllidae</taxon>
        <taxon>Psyllinae</taxon>
        <taxon>Cacopsylla</taxon>
    </lineage>
</organism>
<feature type="compositionally biased region" description="Low complexity" evidence="1">
    <location>
        <begin position="212"/>
        <end position="225"/>
    </location>
</feature>
<feature type="compositionally biased region" description="Basic and acidic residues" evidence="1">
    <location>
        <begin position="227"/>
        <end position="236"/>
    </location>
</feature>
<dbReference type="EMBL" id="HBUF01542678">
    <property type="protein sequence ID" value="CAG6755652.1"/>
    <property type="molecule type" value="Transcribed_RNA"/>
</dbReference>